<evidence type="ECO:0008006" key="3">
    <source>
        <dbReference type="Google" id="ProtNLM"/>
    </source>
</evidence>
<dbReference type="RefSeq" id="WP_103909972.1">
    <property type="nucleotide sequence ID" value="NZ_FNUZ01000002.1"/>
</dbReference>
<reference evidence="1 2" key="1">
    <citation type="submission" date="2016-10" db="EMBL/GenBank/DDBJ databases">
        <authorList>
            <person name="de Groot N.N."/>
        </authorList>
    </citation>
    <scope>NUCLEOTIDE SEQUENCE [LARGE SCALE GENOMIC DNA]</scope>
    <source>
        <strain evidence="1 2">DSM 26915</strain>
    </source>
</reference>
<dbReference type="OrthoDB" id="7840273at2"/>
<dbReference type="EMBL" id="FNUZ01000002">
    <property type="protein sequence ID" value="SEG04880.1"/>
    <property type="molecule type" value="Genomic_DNA"/>
</dbReference>
<keyword evidence="2" id="KW-1185">Reference proteome</keyword>
<dbReference type="AlphaFoldDB" id="A0A1H5X0H8"/>
<evidence type="ECO:0000313" key="2">
    <source>
        <dbReference type="Proteomes" id="UP000236752"/>
    </source>
</evidence>
<evidence type="ECO:0000313" key="1">
    <source>
        <dbReference type="EMBL" id="SEG04880.1"/>
    </source>
</evidence>
<organism evidence="1 2">
    <name type="scientific">Thalassococcus halodurans</name>
    <dbReference type="NCBI Taxonomy" id="373675"/>
    <lineage>
        <taxon>Bacteria</taxon>
        <taxon>Pseudomonadati</taxon>
        <taxon>Pseudomonadota</taxon>
        <taxon>Alphaproteobacteria</taxon>
        <taxon>Rhodobacterales</taxon>
        <taxon>Roseobacteraceae</taxon>
        <taxon>Thalassococcus</taxon>
    </lineage>
</organism>
<dbReference type="Proteomes" id="UP000236752">
    <property type="component" value="Unassembled WGS sequence"/>
</dbReference>
<sequence>MQDISDLIDDDLPELSYKDWRGRMRAIGDVHGFYEELGPAHHGLFVEDGDTLLVTFESFAGIQTLSNDGMPLGYQMVQSEGWSHLAVVSKSDTWFRAPEVYGFFDQLSDDGFFDEFDKVVFYGAGPCGYAAAAFSVSAPGARVLALQPQATLDPRVSEWDERFTEQRRMSFTDRYGYAPDMLDAAQQAYVLYDPREHLDAVHSALFNRSNVKRFRMPFMGAALQSDIIDLDLLEPLLVAVASDTLTDLSFAKMLRARRDHVPYLMKLLAKLDADGREGLALMLCENVVPRHPVRRFRRRLRTLRLTDGDETETDTQSATYAD</sequence>
<proteinExistence type="predicted"/>
<gene>
    <name evidence="1" type="ORF">SAMN04488045_1654</name>
</gene>
<accession>A0A1H5X0H8</accession>
<protein>
    <recommendedName>
        <fullName evidence="3">Phosphoadenosine phosphosulfate reductase</fullName>
    </recommendedName>
</protein>
<name>A0A1H5X0H8_9RHOB</name>